<evidence type="ECO:0000256" key="7">
    <source>
        <dbReference type="SAM" id="MobiDB-lite"/>
    </source>
</evidence>
<keyword evidence="9" id="KW-0645">Protease</keyword>
<keyword evidence="5 6" id="KW-0472">Membrane</keyword>
<evidence type="ECO:0000256" key="4">
    <source>
        <dbReference type="ARBA" id="ARBA00022989"/>
    </source>
</evidence>
<dbReference type="GO" id="GO:0016020">
    <property type="term" value="C:membrane"/>
    <property type="evidence" value="ECO:0007669"/>
    <property type="project" value="UniProtKB-SubCell"/>
</dbReference>
<keyword evidence="3 6" id="KW-0812">Transmembrane</keyword>
<dbReference type="PANTHER" id="PTHR43327:SF2">
    <property type="entry name" value="MODULATOR OF FTSH PROTEASE HFLK"/>
    <property type="match status" value="1"/>
</dbReference>
<feature type="compositionally biased region" description="Gly residues" evidence="7">
    <location>
        <begin position="29"/>
        <end position="42"/>
    </location>
</feature>
<keyword evidence="9" id="KW-0378">Hydrolase</keyword>
<evidence type="ECO:0000259" key="8">
    <source>
        <dbReference type="SMART" id="SM00244"/>
    </source>
</evidence>
<comment type="subcellular location">
    <subcellularLocation>
        <location evidence="1">Membrane</location>
        <topology evidence="1">Single-pass membrane protein</topology>
    </subcellularLocation>
</comment>
<dbReference type="KEGG" id="srhi:H9L12_09240"/>
<keyword evidence="10" id="KW-1185">Reference proteome</keyword>
<dbReference type="InterPro" id="IPR050710">
    <property type="entry name" value="Band7/mec-2_domain"/>
</dbReference>
<dbReference type="Pfam" id="PF01145">
    <property type="entry name" value="Band_7"/>
    <property type="match status" value="1"/>
</dbReference>
<name>A0A7G9S9H2_9SPHN</name>
<comment type="subunit">
    <text evidence="6">HflC and HflK may interact to form a multimeric complex.</text>
</comment>
<dbReference type="Proteomes" id="UP000515955">
    <property type="component" value="Chromosome"/>
</dbReference>
<evidence type="ECO:0000313" key="10">
    <source>
        <dbReference type="Proteomes" id="UP000515955"/>
    </source>
</evidence>
<dbReference type="InterPro" id="IPR001107">
    <property type="entry name" value="Band_7"/>
</dbReference>
<dbReference type="EMBL" id="CP060717">
    <property type="protein sequence ID" value="QNN64497.1"/>
    <property type="molecule type" value="Genomic_DNA"/>
</dbReference>
<accession>A0A7G9S9H2</accession>
<evidence type="ECO:0000256" key="6">
    <source>
        <dbReference type="RuleBase" id="RU364113"/>
    </source>
</evidence>
<dbReference type="SMART" id="SM00244">
    <property type="entry name" value="PHB"/>
    <property type="match status" value="1"/>
</dbReference>
<feature type="compositionally biased region" description="Gly residues" evidence="7">
    <location>
        <begin position="81"/>
        <end position="93"/>
    </location>
</feature>
<evidence type="ECO:0000313" key="9">
    <source>
        <dbReference type="EMBL" id="QNN64497.1"/>
    </source>
</evidence>
<evidence type="ECO:0000256" key="2">
    <source>
        <dbReference type="ARBA" id="ARBA00006971"/>
    </source>
</evidence>
<feature type="domain" description="Band 7" evidence="8">
    <location>
        <begin position="119"/>
        <end position="285"/>
    </location>
</feature>
<dbReference type="GO" id="GO:0008233">
    <property type="term" value="F:peptidase activity"/>
    <property type="evidence" value="ECO:0007669"/>
    <property type="project" value="UniProtKB-KW"/>
</dbReference>
<evidence type="ECO:0000256" key="5">
    <source>
        <dbReference type="ARBA" id="ARBA00023136"/>
    </source>
</evidence>
<dbReference type="GO" id="GO:0006508">
    <property type="term" value="P:proteolysis"/>
    <property type="evidence" value="ECO:0007669"/>
    <property type="project" value="UniProtKB-KW"/>
</dbReference>
<feature type="region of interest" description="Disordered" evidence="7">
    <location>
        <begin position="21"/>
        <end position="96"/>
    </location>
</feature>
<dbReference type="SUPFAM" id="SSF117892">
    <property type="entry name" value="Band 7/SPFH domain"/>
    <property type="match status" value="1"/>
</dbReference>
<comment type="similarity">
    <text evidence="2 6">Belongs to the band 7/mec-2 family. HflK subfamily.</text>
</comment>
<evidence type="ECO:0000256" key="3">
    <source>
        <dbReference type="ARBA" id="ARBA00022692"/>
    </source>
</evidence>
<protein>
    <recommendedName>
        <fullName evidence="6">Protein HflK</fullName>
    </recommendedName>
</protein>
<dbReference type="Gene3D" id="3.30.479.30">
    <property type="entry name" value="Band 7 domain"/>
    <property type="match status" value="1"/>
</dbReference>
<evidence type="ECO:0000256" key="1">
    <source>
        <dbReference type="ARBA" id="ARBA00004167"/>
    </source>
</evidence>
<keyword evidence="4 6" id="KW-1133">Transmembrane helix</keyword>
<gene>
    <name evidence="9" type="primary">hflK</name>
    <name evidence="9" type="ORF">H9L12_09240</name>
</gene>
<dbReference type="InterPro" id="IPR036013">
    <property type="entry name" value="Band_7/SPFH_dom_sf"/>
</dbReference>
<reference evidence="9 10" key="1">
    <citation type="submission" date="2020-08" db="EMBL/GenBank/DDBJ databases">
        <title>Genome sequence of Sphingomonas rhizophila KACC 19189T.</title>
        <authorList>
            <person name="Hyun D.-W."/>
            <person name="Bae J.-W."/>
        </authorList>
    </citation>
    <scope>NUCLEOTIDE SEQUENCE [LARGE SCALE GENOMIC DNA]</scope>
    <source>
        <strain evidence="9 10">KACC 19189</strain>
    </source>
</reference>
<dbReference type="InterPro" id="IPR010201">
    <property type="entry name" value="HflK"/>
</dbReference>
<proteinExistence type="inferred from homology"/>
<feature type="transmembrane region" description="Helical" evidence="6">
    <location>
        <begin position="103"/>
        <end position="125"/>
    </location>
</feature>
<organism evidence="9 10">
    <name type="scientific">Sphingomonas rhizophila</name>
    <dbReference type="NCBI Taxonomy" id="2071607"/>
    <lineage>
        <taxon>Bacteria</taxon>
        <taxon>Pseudomonadati</taxon>
        <taxon>Pseudomonadota</taxon>
        <taxon>Alphaproteobacteria</taxon>
        <taxon>Sphingomonadales</taxon>
        <taxon>Sphingomonadaceae</taxon>
        <taxon>Sphingomonas</taxon>
    </lineage>
</organism>
<dbReference type="NCBIfam" id="TIGR01933">
    <property type="entry name" value="hflK"/>
    <property type="match status" value="1"/>
</dbReference>
<dbReference type="AlphaFoldDB" id="A0A7G9S9H2"/>
<dbReference type="CDD" id="cd03404">
    <property type="entry name" value="SPFH_HflK"/>
    <property type="match status" value="1"/>
</dbReference>
<comment type="function">
    <text evidence="6">HflC and HflK could encode or regulate a protease.</text>
</comment>
<dbReference type="PANTHER" id="PTHR43327">
    <property type="entry name" value="STOMATIN-LIKE PROTEIN 2, MITOCHONDRIAL"/>
    <property type="match status" value="1"/>
</dbReference>
<sequence length="376" mass="40638">MGFMTIFTGWAARGRALFSDNKGPWGSSSGTGGGSSGNGGGDEPPENKGPWGDQPRKRRGTPASSSPVTSLDDFLKRSRGRFGGSGGGGGSGSGLPIRPDRSLVGWAVLGVVAMWLLFTTFHSIAAAERGVVTRLGRYSHTLGPGVGFTLPSPIDRVTKIDVDENREIPLGSASEETLMLTGDQNIIDIAYIVRWKIRDPEQYLFELVEPGETIKQVAESSMRAVIANVTLQGAIGNQRGEIESRVAEEMQQTLDSYKAGVTIQGVSIRQADPPAAVNDAFKEVTAAQQDAQSYINNANAYALQLRQKAQGDATAFDKVYEQYKLAPQVTKRRMYYETMEQVLRKVDKTIVEAPGVNSYLPLNDKRTPAPVREPGQ</sequence>